<dbReference type="RefSeq" id="WP_090188309.1">
    <property type="nucleotide sequence ID" value="NZ_FOTF01000007.1"/>
</dbReference>
<feature type="transmembrane region" description="Helical" evidence="1">
    <location>
        <begin position="33"/>
        <end position="54"/>
    </location>
</feature>
<dbReference type="STRING" id="195913.SAMN04488004_107111"/>
<sequence length="144" mass="14881">MSVQVWIMLATGFGIPVLAAMNGALGRHIGSPAVAACVLFAVAFSIALVAALVTNPGAVAKLPTAPKQWFIAGSFVAFYVLAITWIGPDMGIGKAVFYVLLGQLIAAAVIDHFGFFNAPVAAITWTRFAGIALMAAGVYVAQRA</sequence>
<reference evidence="2 3" key="1">
    <citation type="submission" date="2016-10" db="EMBL/GenBank/DDBJ databases">
        <authorList>
            <person name="de Groot N.N."/>
        </authorList>
    </citation>
    <scope>NUCLEOTIDE SEQUENCE [LARGE SCALE GENOMIC DNA]</scope>
    <source>
        <strain evidence="2 3">DSM 16199</strain>
    </source>
</reference>
<protein>
    <submittedName>
        <fullName evidence="2">Transporter family-2 protein</fullName>
    </submittedName>
</protein>
<dbReference type="Proteomes" id="UP000199550">
    <property type="component" value="Unassembled WGS sequence"/>
</dbReference>
<dbReference type="PANTHER" id="PTHR34821">
    <property type="entry name" value="INNER MEMBRANE PROTEIN YDCZ"/>
    <property type="match status" value="1"/>
</dbReference>
<feature type="transmembrane region" description="Helical" evidence="1">
    <location>
        <begin position="69"/>
        <end position="88"/>
    </location>
</feature>
<evidence type="ECO:0000256" key="1">
    <source>
        <dbReference type="SAM" id="Phobius"/>
    </source>
</evidence>
<evidence type="ECO:0000313" key="3">
    <source>
        <dbReference type="Proteomes" id="UP000199550"/>
    </source>
</evidence>
<accession>A0A1I4ERJ8</accession>
<evidence type="ECO:0000313" key="2">
    <source>
        <dbReference type="EMBL" id="SFL07833.1"/>
    </source>
</evidence>
<feature type="transmembrane region" description="Helical" evidence="1">
    <location>
        <begin position="95"/>
        <end position="116"/>
    </location>
</feature>
<dbReference type="Pfam" id="PF04657">
    <property type="entry name" value="DMT_YdcZ"/>
    <property type="match status" value="1"/>
</dbReference>
<dbReference type="AlphaFoldDB" id="A0A1I4ERJ8"/>
<organism evidence="2 3">
    <name type="scientific">Loktanella salsilacus</name>
    <dbReference type="NCBI Taxonomy" id="195913"/>
    <lineage>
        <taxon>Bacteria</taxon>
        <taxon>Pseudomonadati</taxon>
        <taxon>Pseudomonadota</taxon>
        <taxon>Alphaproteobacteria</taxon>
        <taxon>Rhodobacterales</taxon>
        <taxon>Roseobacteraceae</taxon>
        <taxon>Loktanella</taxon>
    </lineage>
</organism>
<name>A0A1I4ERJ8_9RHOB</name>
<keyword evidence="1" id="KW-1133">Transmembrane helix</keyword>
<dbReference type="OrthoDB" id="7173290at2"/>
<gene>
    <name evidence="2" type="ORF">SAMN04488004_107111</name>
</gene>
<keyword evidence="1" id="KW-0812">Transmembrane</keyword>
<feature type="transmembrane region" description="Helical" evidence="1">
    <location>
        <begin position="6"/>
        <end position="26"/>
    </location>
</feature>
<dbReference type="PANTHER" id="PTHR34821:SF2">
    <property type="entry name" value="INNER MEMBRANE PROTEIN YDCZ"/>
    <property type="match status" value="1"/>
</dbReference>
<feature type="transmembrane region" description="Helical" evidence="1">
    <location>
        <begin position="122"/>
        <end position="141"/>
    </location>
</feature>
<keyword evidence="3" id="KW-1185">Reference proteome</keyword>
<dbReference type="GO" id="GO:0005886">
    <property type="term" value="C:plasma membrane"/>
    <property type="evidence" value="ECO:0007669"/>
    <property type="project" value="TreeGrafter"/>
</dbReference>
<keyword evidence="1" id="KW-0472">Membrane</keyword>
<dbReference type="EMBL" id="FOTF01000007">
    <property type="protein sequence ID" value="SFL07833.1"/>
    <property type="molecule type" value="Genomic_DNA"/>
</dbReference>
<dbReference type="InterPro" id="IPR006750">
    <property type="entry name" value="YdcZ"/>
</dbReference>
<proteinExistence type="predicted"/>